<keyword evidence="2 9" id="KW-0863">Zinc-finger</keyword>
<dbReference type="RefSeq" id="XP_065645019.1">
    <property type="nucleotide sequence ID" value="XM_065788947.1"/>
</dbReference>
<evidence type="ECO:0000256" key="5">
    <source>
        <dbReference type="ARBA" id="ARBA00023125"/>
    </source>
</evidence>
<dbReference type="GeneID" id="100204761"/>
<dbReference type="InterPro" id="IPR001723">
    <property type="entry name" value="Nuclear_hrmn_rcpt"/>
</dbReference>
<dbReference type="InterPro" id="IPR013088">
    <property type="entry name" value="Znf_NHR/GATA"/>
</dbReference>
<keyword evidence="1 9" id="KW-0479">Metal-binding</keyword>
<dbReference type="PRINTS" id="PR00047">
    <property type="entry name" value="STROIDFINGER"/>
</dbReference>
<keyword evidence="4 9" id="KW-0805">Transcription regulation</keyword>
<dbReference type="SMART" id="SM00399">
    <property type="entry name" value="ZnF_C4"/>
    <property type="match status" value="1"/>
</dbReference>
<organism evidence="13 14">
    <name type="scientific">Hydra vulgaris</name>
    <name type="common">Hydra</name>
    <name type="synonym">Hydra attenuata</name>
    <dbReference type="NCBI Taxonomy" id="6087"/>
    <lineage>
        <taxon>Eukaryota</taxon>
        <taxon>Metazoa</taxon>
        <taxon>Cnidaria</taxon>
        <taxon>Hydrozoa</taxon>
        <taxon>Hydroidolina</taxon>
        <taxon>Anthoathecata</taxon>
        <taxon>Aplanulata</taxon>
        <taxon>Hydridae</taxon>
        <taxon>Hydra</taxon>
    </lineage>
</organism>
<keyword evidence="6 9" id="KW-0804">Transcription</keyword>
<dbReference type="CDD" id="cd07164">
    <property type="entry name" value="NR_DBD_PNR_like_1"/>
    <property type="match status" value="1"/>
</dbReference>
<dbReference type="SMART" id="SM00430">
    <property type="entry name" value="HOLI"/>
    <property type="match status" value="1"/>
</dbReference>
<evidence type="ECO:0000256" key="3">
    <source>
        <dbReference type="ARBA" id="ARBA00022833"/>
    </source>
</evidence>
<evidence type="ECO:0000256" key="6">
    <source>
        <dbReference type="ARBA" id="ARBA00023163"/>
    </source>
</evidence>
<evidence type="ECO:0000256" key="10">
    <source>
        <dbReference type="SAM" id="MobiDB-lite"/>
    </source>
</evidence>
<accession>A0ABM4B823</accession>
<sequence length="441" mass="50002">MAEIADPLQLQEADKEDKKHLLPCRVCGDKSSGRHYGVFTCDGCRGFFKRAVRRNLLFLCKENGNCQVDVARRNQCQACRLRKCYDVHMNRDAVQHERSPRLNNNRTRSKQNDSKHRAPQSVQIPSNIDVKYPQGPQGVSFVSYEEAFMPQQARGYDSEFNQFQPKSEDISYASGENSNDGESVTIASLLDATNPLTQQVQNNNNNPCPTGFLIAGDKLNLNEHEDIENRGTQNIPNSYTMSSKFNSDKLYHSSLHFLFMSVSWAQSIPKFLELPFSDQALLLEESWSELFILSMIQYSEPIELGVLLYSIGAENASSQKGLNDIQELQTLQQIVYRFQNLAIDCTEFACLKATVLFKPDLEGLRCGQYIENLQDYAQSMLGEYVRNTHPQTPARFGKLLLLLPSLRAIGAKTLIKLFLKGDTDQSPIDKVLHDMRKTSLH</sequence>
<dbReference type="PROSITE" id="PS51843">
    <property type="entry name" value="NR_LBD"/>
    <property type="match status" value="1"/>
</dbReference>
<comment type="similarity">
    <text evidence="9">Belongs to the nuclear hormone receptor family.</text>
</comment>
<proteinExistence type="inferred from homology"/>
<keyword evidence="3 9" id="KW-0862">Zinc</keyword>
<dbReference type="InterPro" id="IPR050274">
    <property type="entry name" value="Nuclear_hormone_rcpt_NR2"/>
</dbReference>
<feature type="domain" description="NR LBD" evidence="12">
    <location>
        <begin position="178"/>
        <end position="439"/>
    </location>
</feature>
<dbReference type="Pfam" id="PF00104">
    <property type="entry name" value="Hormone_recep"/>
    <property type="match status" value="1"/>
</dbReference>
<dbReference type="InterPro" id="IPR000536">
    <property type="entry name" value="Nucl_hrmn_rcpt_lig-bd"/>
</dbReference>
<dbReference type="PROSITE" id="PS00031">
    <property type="entry name" value="NUCLEAR_REC_DBD_1"/>
    <property type="match status" value="1"/>
</dbReference>
<dbReference type="InterPro" id="IPR035500">
    <property type="entry name" value="NHR-like_dom_sf"/>
</dbReference>
<evidence type="ECO:0000256" key="7">
    <source>
        <dbReference type="ARBA" id="ARBA00023170"/>
    </source>
</evidence>
<evidence type="ECO:0000256" key="9">
    <source>
        <dbReference type="RuleBase" id="RU004334"/>
    </source>
</evidence>
<evidence type="ECO:0000313" key="13">
    <source>
        <dbReference type="Proteomes" id="UP001652625"/>
    </source>
</evidence>
<evidence type="ECO:0000256" key="8">
    <source>
        <dbReference type="ARBA" id="ARBA00023242"/>
    </source>
</evidence>
<keyword evidence="13" id="KW-1185">Reference proteome</keyword>
<dbReference type="InterPro" id="IPR001628">
    <property type="entry name" value="Znf_hrmn_rcpt"/>
</dbReference>
<evidence type="ECO:0000256" key="1">
    <source>
        <dbReference type="ARBA" id="ARBA00022723"/>
    </source>
</evidence>
<reference evidence="13" key="1">
    <citation type="submission" date="2025-05" db="UniProtKB">
        <authorList>
            <consortium name="RefSeq"/>
        </authorList>
    </citation>
    <scope>NUCLEOTIDE SEQUENCE [LARGE SCALE GENOMIC DNA]</scope>
</reference>
<dbReference type="PANTHER" id="PTHR24083">
    <property type="entry name" value="NUCLEAR HORMONE RECEPTOR"/>
    <property type="match status" value="1"/>
</dbReference>
<dbReference type="Pfam" id="PF00105">
    <property type="entry name" value="zf-C4"/>
    <property type="match status" value="1"/>
</dbReference>
<comment type="subcellular location">
    <subcellularLocation>
        <location evidence="9">Nucleus</location>
    </subcellularLocation>
</comment>
<protein>
    <submittedName>
        <fullName evidence="14">Nuclear receptor subfamily 2 group E member 1 isoform X1</fullName>
    </submittedName>
</protein>
<evidence type="ECO:0000259" key="11">
    <source>
        <dbReference type="PROSITE" id="PS51030"/>
    </source>
</evidence>
<name>A0ABM4B823_HYDVU</name>
<evidence type="ECO:0000313" key="14">
    <source>
        <dbReference type="RefSeq" id="XP_065645019.1"/>
    </source>
</evidence>
<dbReference type="SUPFAM" id="SSF48508">
    <property type="entry name" value="Nuclear receptor ligand-binding domain"/>
    <property type="match status" value="1"/>
</dbReference>
<dbReference type="Gene3D" id="1.10.565.10">
    <property type="entry name" value="Retinoid X Receptor"/>
    <property type="match status" value="1"/>
</dbReference>
<dbReference type="Proteomes" id="UP001652625">
    <property type="component" value="Chromosome 01"/>
</dbReference>
<feature type="domain" description="Nuclear receptor" evidence="11">
    <location>
        <begin position="21"/>
        <end position="96"/>
    </location>
</feature>
<evidence type="ECO:0000256" key="4">
    <source>
        <dbReference type="ARBA" id="ARBA00023015"/>
    </source>
</evidence>
<evidence type="ECO:0000259" key="12">
    <source>
        <dbReference type="PROSITE" id="PS51843"/>
    </source>
</evidence>
<reference evidence="14" key="2">
    <citation type="submission" date="2025-08" db="UniProtKB">
        <authorList>
            <consortium name="RefSeq"/>
        </authorList>
    </citation>
    <scope>IDENTIFICATION</scope>
</reference>
<dbReference type="SUPFAM" id="SSF57716">
    <property type="entry name" value="Glucocorticoid receptor-like (DNA-binding domain)"/>
    <property type="match status" value="1"/>
</dbReference>
<dbReference type="Gene3D" id="3.30.50.10">
    <property type="entry name" value="Erythroid Transcription Factor GATA-1, subunit A"/>
    <property type="match status" value="1"/>
</dbReference>
<dbReference type="PRINTS" id="PR00398">
    <property type="entry name" value="STRDHORMONER"/>
</dbReference>
<evidence type="ECO:0000256" key="2">
    <source>
        <dbReference type="ARBA" id="ARBA00022771"/>
    </source>
</evidence>
<keyword evidence="8 9" id="KW-0539">Nucleus</keyword>
<keyword evidence="5 9" id="KW-0238">DNA-binding</keyword>
<keyword evidence="7 9" id="KW-0675">Receptor</keyword>
<feature type="region of interest" description="Disordered" evidence="10">
    <location>
        <begin position="95"/>
        <end position="121"/>
    </location>
</feature>
<gene>
    <name evidence="14" type="primary">LOC100204761</name>
</gene>
<dbReference type="PROSITE" id="PS51030">
    <property type="entry name" value="NUCLEAR_REC_DBD_2"/>
    <property type="match status" value="1"/>
</dbReference>